<dbReference type="Proteomes" id="UP000587942">
    <property type="component" value="Unassembled WGS sequence"/>
</dbReference>
<gene>
    <name evidence="5" type="ORF">GWK17_14030</name>
</gene>
<comment type="caution">
    <text evidence="5">The sequence shown here is derived from an EMBL/GenBank/DDBJ whole genome shotgun (WGS) entry which is preliminary data.</text>
</comment>
<dbReference type="GO" id="GO:0006508">
    <property type="term" value="P:proteolysis"/>
    <property type="evidence" value="ECO:0007669"/>
    <property type="project" value="UniProtKB-KW"/>
</dbReference>
<evidence type="ECO:0000256" key="4">
    <source>
        <dbReference type="ARBA" id="ARBA00022825"/>
    </source>
</evidence>
<dbReference type="SUPFAM" id="SSF52317">
    <property type="entry name" value="Class I glutamine amidotransferase-like"/>
    <property type="match status" value="1"/>
</dbReference>
<organism evidence="5 6">
    <name type="scientific">Mesobacillus selenatarsenatis</name>
    <dbReference type="NCBI Taxonomy" id="388741"/>
    <lineage>
        <taxon>Bacteria</taxon>
        <taxon>Bacillati</taxon>
        <taxon>Bacillota</taxon>
        <taxon>Bacilli</taxon>
        <taxon>Bacillales</taxon>
        <taxon>Bacillaceae</taxon>
        <taxon>Mesobacillus</taxon>
    </lineage>
</organism>
<name>A0A846TDG1_9BACI</name>
<evidence type="ECO:0000313" key="5">
    <source>
        <dbReference type="EMBL" id="NKE06573.1"/>
    </source>
</evidence>
<dbReference type="InterPro" id="IPR029062">
    <property type="entry name" value="Class_I_gatase-like"/>
</dbReference>
<dbReference type="Gene3D" id="3.40.50.880">
    <property type="match status" value="1"/>
</dbReference>
<keyword evidence="2" id="KW-0645">Protease</keyword>
<sequence>MSRLVLLSDLKNLNRDIKKRIKELTSRKPFKLAYIPSQTDEDKLYFEKAKPEFKELGITEFFYFDVDQEFDWSQVEEFKSCDGIFLSGGNTYLFLKNLQGRNIVGCIKEMVLEGKLLIGVSAGSIIMSESIKIAEFHDQNEVKLNDLNGLGLVDFEFMPHWDREQGQQDELLKYSFHQEESIYTCNDGDGIVINGDKVEFFGDIKEVQKGAWL</sequence>
<keyword evidence="5" id="KW-0808">Transferase</keyword>
<dbReference type="GO" id="GO:0016740">
    <property type="term" value="F:transferase activity"/>
    <property type="evidence" value="ECO:0007669"/>
    <property type="project" value="UniProtKB-KW"/>
</dbReference>
<keyword evidence="3" id="KW-0378">Hydrolase</keyword>
<evidence type="ECO:0000256" key="2">
    <source>
        <dbReference type="ARBA" id="ARBA00022670"/>
    </source>
</evidence>
<dbReference type="Pfam" id="PF03575">
    <property type="entry name" value="Peptidase_S51"/>
    <property type="match status" value="1"/>
</dbReference>
<accession>A0A846TDG1</accession>
<dbReference type="PANTHER" id="PTHR20842">
    <property type="entry name" value="PROTEASE S51 ALPHA-ASPARTYL DIPEPTIDASE"/>
    <property type="match status" value="1"/>
</dbReference>
<comment type="similarity">
    <text evidence="1">Belongs to the peptidase S51 family.</text>
</comment>
<protein>
    <submittedName>
        <fullName evidence="5">Type 1 glutamine amidotransferase-like domain-containing protein</fullName>
    </submittedName>
</protein>
<reference evidence="5 6" key="1">
    <citation type="submission" date="2020-03" db="EMBL/GenBank/DDBJ databases">
        <authorList>
            <person name="Sun Q."/>
        </authorList>
    </citation>
    <scope>NUCLEOTIDE SEQUENCE [LARGE SCALE GENOMIC DNA]</scope>
    <source>
        <strain evidence="5 6">KACC 21451</strain>
    </source>
</reference>
<dbReference type="GO" id="GO:0008236">
    <property type="term" value="F:serine-type peptidase activity"/>
    <property type="evidence" value="ECO:0007669"/>
    <property type="project" value="UniProtKB-KW"/>
</dbReference>
<dbReference type="EMBL" id="JAAVUM010000009">
    <property type="protein sequence ID" value="NKE06573.1"/>
    <property type="molecule type" value="Genomic_DNA"/>
</dbReference>
<dbReference type="InterPro" id="IPR005320">
    <property type="entry name" value="Peptidase_S51"/>
</dbReference>
<dbReference type="PANTHER" id="PTHR20842:SF0">
    <property type="entry name" value="ALPHA-ASPARTYL DIPEPTIDASE"/>
    <property type="match status" value="1"/>
</dbReference>
<evidence type="ECO:0000256" key="3">
    <source>
        <dbReference type="ARBA" id="ARBA00022801"/>
    </source>
</evidence>
<dbReference type="RefSeq" id="WP_167832983.1">
    <property type="nucleotide sequence ID" value="NZ_JAAVUM010000009.1"/>
</dbReference>
<keyword evidence="5" id="KW-0315">Glutamine amidotransferase</keyword>
<dbReference type="CDD" id="cd03129">
    <property type="entry name" value="GAT1_Peptidase_E_like"/>
    <property type="match status" value="1"/>
</dbReference>
<dbReference type="AlphaFoldDB" id="A0A846TDG1"/>
<evidence type="ECO:0000256" key="1">
    <source>
        <dbReference type="ARBA" id="ARBA00006534"/>
    </source>
</evidence>
<evidence type="ECO:0000313" key="6">
    <source>
        <dbReference type="Proteomes" id="UP000587942"/>
    </source>
</evidence>
<proteinExistence type="inferred from homology"/>
<keyword evidence="4" id="KW-0720">Serine protease</keyword>